<sequence>MYWIKVTHANGNSEMFINLDNTFTISRQIGKLDGKESIHIETERGGFPCQESWSEIMAMLPPDSLHFNVQDVR</sequence>
<organism evidence="1">
    <name type="scientific">marine sediment metagenome</name>
    <dbReference type="NCBI Taxonomy" id="412755"/>
    <lineage>
        <taxon>unclassified sequences</taxon>
        <taxon>metagenomes</taxon>
        <taxon>ecological metagenomes</taxon>
    </lineage>
</organism>
<dbReference type="EMBL" id="LAZR01069609">
    <property type="protein sequence ID" value="KKK47378.1"/>
    <property type="molecule type" value="Genomic_DNA"/>
</dbReference>
<protein>
    <submittedName>
        <fullName evidence="1">Uncharacterized protein</fullName>
    </submittedName>
</protein>
<accession>A0A0F8VSQ9</accession>
<proteinExistence type="predicted"/>
<dbReference type="AlphaFoldDB" id="A0A0F8VSQ9"/>
<gene>
    <name evidence="1" type="ORF">LCGC14_3155800</name>
</gene>
<feature type="non-terminal residue" evidence="1">
    <location>
        <position position="73"/>
    </location>
</feature>
<evidence type="ECO:0000313" key="1">
    <source>
        <dbReference type="EMBL" id="KKK47378.1"/>
    </source>
</evidence>
<name>A0A0F8VSQ9_9ZZZZ</name>
<comment type="caution">
    <text evidence="1">The sequence shown here is derived from an EMBL/GenBank/DDBJ whole genome shotgun (WGS) entry which is preliminary data.</text>
</comment>
<reference evidence="1" key="1">
    <citation type="journal article" date="2015" name="Nature">
        <title>Complex archaea that bridge the gap between prokaryotes and eukaryotes.</title>
        <authorList>
            <person name="Spang A."/>
            <person name="Saw J.H."/>
            <person name="Jorgensen S.L."/>
            <person name="Zaremba-Niedzwiedzka K."/>
            <person name="Martijn J."/>
            <person name="Lind A.E."/>
            <person name="van Eijk R."/>
            <person name="Schleper C."/>
            <person name="Guy L."/>
            <person name="Ettema T.J."/>
        </authorList>
    </citation>
    <scope>NUCLEOTIDE SEQUENCE</scope>
</reference>